<dbReference type="AlphaFoldDB" id="A0A7C4FH11"/>
<name>A0A7C4FH11_9CREN</name>
<gene>
    <name evidence="3" type="ORF">ENV14_03740</name>
</gene>
<feature type="domain" description="Glycosyl transferase family 1" evidence="2">
    <location>
        <begin position="167"/>
        <end position="316"/>
    </location>
</feature>
<dbReference type="PANTHER" id="PTHR46401">
    <property type="entry name" value="GLYCOSYLTRANSFERASE WBBK-RELATED"/>
    <property type="match status" value="1"/>
</dbReference>
<dbReference type="CDD" id="cd03801">
    <property type="entry name" value="GT4_PimA-like"/>
    <property type="match status" value="1"/>
</dbReference>
<dbReference type="InterPro" id="IPR001296">
    <property type="entry name" value="Glyco_trans_1"/>
</dbReference>
<dbReference type="PANTHER" id="PTHR46401:SF2">
    <property type="entry name" value="GLYCOSYLTRANSFERASE WBBK-RELATED"/>
    <property type="match status" value="1"/>
</dbReference>
<accession>A0A7C4FH11</accession>
<dbReference type="Gene3D" id="3.40.50.2000">
    <property type="entry name" value="Glycogen Phosphorylase B"/>
    <property type="match status" value="2"/>
</dbReference>
<dbReference type="GO" id="GO:0016757">
    <property type="term" value="F:glycosyltransferase activity"/>
    <property type="evidence" value="ECO:0007669"/>
    <property type="project" value="InterPro"/>
</dbReference>
<dbReference type="EMBL" id="DTFF01000035">
    <property type="protein sequence ID" value="HGI87487.1"/>
    <property type="molecule type" value="Genomic_DNA"/>
</dbReference>
<evidence type="ECO:0000256" key="1">
    <source>
        <dbReference type="ARBA" id="ARBA00022679"/>
    </source>
</evidence>
<dbReference type="Pfam" id="PF00534">
    <property type="entry name" value="Glycos_transf_1"/>
    <property type="match status" value="1"/>
</dbReference>
<evidence type="ECO:0000313" key="3">
    <source>
        <dbReference type="EMBL" id="HGI87487.1"/>
    </source>
</evidence>
<comment type="caution">
    <text evidence="3">The sequence shown here is derived from an EMBL/GenBank/DDBJ whole genome shotgun (WGS) entry which is preliminary data.</text>
</comment>
<organism evidence="3">
    <name type="scientific">Ignisphaera aggregans</name>
    <dbReference type="NCBI Taxonomy" id="334771"/>
    <lineage>
        <taxon>Archaea</taxon>
        <taxon>Thermoproteota</taxon>
        <taxon>Thermoprotei</taxon>
        <taxon>Desulfurococcales</taxon>
        <taxon>Desulfurococcaceae</taxon>
        <taxon>Ignisphaera</taxon>
    </lineage>
</organism>
<dbReference type="SUPFAM" id="SSF53756">
    <property type="entry name" value="UDP-Glycosyltransferase/glycogen phosphorylase"/>
    <property type="match status" value="1"/>
</dbReference>
<reference evidence="3" key="1">
    <citation type="journal article" date="2020" name="mSystems">
        <title>Genome- and Community-Level Interaction Insights into Carbon Utilization and Element Cycling Functions of Hydrothermarchaeota in Hydrothermal Sediment.</title>
        <authorList>
            <person name="Zhou Z."/>
            <person name="Liu Y."/>
            <person name="Xu W."/>
            <person name="Pan J."/>
            <person name="Luo Z.H."/>
            <person name="Li M."/>
        </authorList>
    </citation>
    <scope>NUCLEOTIDE SEQUENCE [LARGE SCALE GENOMIC DNA]</scope>
    <source>
        <strain evidence="3">SpSt-732</strain>
    </source>
</reference>
<keyword evidence="1 3" id="KW-0808">Transferase</keyword>
<evidence type="ECO:0000259" key="2">
    <source>
        <dbReference type="Pfam" id="PF00534"/>
    </source>
</evidence>
<sequence length="344" mass="39280">MLQTNNYNMVRLILVSSAPLYSGRGTYTINLFRELKKMNLNVKLIWHQTPKPLLKHLRPLLSLLQSLSGKTYVVHFLTEGPSLIASLIPHFKKVVTLHNIPNRLHLKILDEFVDAFIVVGFNELQILKYEKLSKRVYYIPLGVLTDTFKPIHKGYARSVVGIKPGVIVLFTTDDDPRVRADKVIEVVYCLRKKYGLNAKLLILGRPSENTQKKIHDLGLEESAVKFVSGIPLSQLVYLYNSADLMLYLSTYDSFPLSVIEAAACGLPILSTPIGTVPLIMENMKELLIDENLETEEICDRVYTLLQDRDSLEKYAKLLRKESLKYSWKMTALKTIQVYLDILRS</sequence>
<protein>
    <submittedName>
        <fullName evidence="3">Glycosyltransferase</fullName>
    </submittedName>
</protein>
<proteinExistence type="predicted"/>